<evidence type="ECO:0000256" key="4">
    <source>
        <dbReference type="ARBA" id="ARBA00023315"/>
    </source>
</evidence>
<dbReference type="AlphaFoldDB" id="A0AAV1SMU3"/>
<evidence type="ECO:0000256" key="3">
    <source>
        <dbReference type="ARBA" id="ARBA00022679"/>
    </source>
</evidence>
<protein>
    <recommendedName>
        <fullName evidence="5">Putative gamma-glutamylcyclotransferase</fullName>
    </recommendedName>
</protein>
<gene>
    <name evidence="7" type="ORF">DCAF_LOCUS25193</name>
</gene>
<dbReference type="PANTHER" id="PTHR31544:SF2">
    <property type="entry name" value="AIG2-LIKE PROTEIN D"/>
    <property type="match status" value="1"/>
</dbReference>
<evidence type="ECO:0000313" key="7">
    <source>
        <dbReference type="EMBL" id="CAK7354354.1"/>
    </source>
</evidence>
<dbReference type="InterPro" id="IPR013024">
    <property type="entry name" value="GGCT-like"/>
</dbReference>
<evidence type="ECO:0000256" key="5">
    <source>
        <dbReference type="ARBA" id="ARBA00030602"/>
    </source>
</evidence>
<keyword evidence="3" id="KW-0808">Transferase</keyword>
<evidence type="ECO:0000259" key="6">
    <source>
        <dbReference type="Pfam" id="PF06094"/>
    </source>
</evidence>
<keyword evidence="4" id="KW-0012">Acyltransferase</keyword>
<comment type="similarity">
    <text evidence="2">Belongs to the gamma-glutamylcyclotransferase family.</text>
</comment>
<accession>A0AAV1SMU3</accession>
<reference evidence="7 8" key="1">
    <citation type="submission" date="2024-01" db="EMBL/GenBank/DDBJ databases">
        <authorList>
            <person name="Waweru B."/>
        </authorList>
    </citation>
    <scope>NUCLEOTIDE SEQUENCE [LARGE SCALE GENOMIC DNA]</scope>
</reference>
<dbReference type="InterPro" id="IPR009288">
    <property type="entry name" value="AIG2-like_dom"/>
</dbReference>
<evidence type="ECO:0000313" key="8">
    <source>
        <dbReference type="Proteomes" id="UP001314170"/>
    </source>
</evidence>
<sequence>MKVVRSGPQLVGRKTHNPLRGLQRFYRAGHESSVERASTGTKVPLRGVQRFSQAGRRLPFEFSIKGRVYPAILPVENKKVSGRVLHGITNPELYILDEFEDVEYERVTVDVSLMDSSDKIQTLAYVWADKKDPNLYGEWDFEAQPQKSKRIRWNQGYNASSLVNYSVSLLRKVVIGLPWLPARLFGKVAVSHK</sequence>
<dbReference type="SUPFAM" id="SSF110857">
    <property type="entry name" value="Gamma-glutamyl cyclotransferase-like"/>
    <property type="match status" value="1"/>
</dbReference>
<proteinExistence type="inferred from homology"/>
<feature type="domain" description="Gamma-glutamylcyclotransferase AIG2-like" evidence="6">
    <location>
        <begin position="63"/>
        <end position="140"/>
    </location>
</feature>
<evidence type="ECO:0000256" key="2">
    <source>
        <dbReference type="ARBA" id="ARBA00008861"/>
    </source>
</evidence>
<comment type="caution">
    <text evidence="7">The sequence shown here is derived from an EMBL/GenBank/DDBJ whole genome shotgun (WGS) entry which is preliminary data.</text>
</comment>
<dbReference type="Gene3D" id="3.10.490.10">
    <property type="entry name" value="Gamma-glutamyl cyclotransferase-like"/>
    <property type="match status" value="1"/>
</dbReference>
<dbReference type="Proteomes" id="UP001314170">
    <property type="component" value="Unassembled WGS sequence"/>
</dbReference>
<dbReference type="InterPro" id="IPR045038">
    <property type="entry name" value="AIG2-like"/>
</dbReference>
<dbReference type="GO" id="GO:0016746">
    <property type="term" value="F:acyltransferase activity"/>
    <property type="evidence" value="ECO:0007669"/>
    <property type="project" value="UniProtKB-KW"/>
</dbReference>
<dbReference type="EMBL" id="CAWUPB010001194">
    <property type="protein sequence ID" value="CAK7354354.1"/>
    <property type="molecule type" value="Genomic_DNA"/>
</dbReference>
<comment type="function">
    <text evidence="1">Putative gamma-glutamylcyclotransferase.</text>
</comment>
<dbReference type="PANTHER" id="PTHR31544">
    <property type="entry name" value="AIG2-LIKE PROTEIN D"/>
    <property type="match status" value="1"/>
</dbReference>
<keyword evidence="8" id="KW-1185">Reference proteome</keyword>
<organism evidence="7 8">
    <name type="scientific">Dovyalis caffra</name>
    <dbReference type="NCBI Taxonomy" id="77055"/>
    <lineage>
        <taxon>Eukaryota</taxon>
        <taxon>Viridiplantae</taxon>
        <taxon>Streptophyta</taxon>
        <taxon>Embryophyta</taxon>
        <taxon>Tracheophyta</taxon>
        <taxon>Spermatophyta</taxon>
        <taxon>Magnoliopsida</taxon>
        <taxon>eudicotyledons</taxon>
        <taxon>Gunneridae</taxon>
        <taxon>Pentapetalae</taxon>
        <taxon>rosids</taxon>
        <taxon>fabids</taxon>
        <taxon>Malpighiales</taxon>
        <taxon>Salicaceae</taxon>
        <taxon>Flacourtieae</taxon>
        <taxon>Dovyalis</taxon>
    </lineage>
</organism>
<name>A0AAV1SMU3_9ROSI</name>
<dbReference type="CDD" id="cd06661">
    <property type="entry name" value="GGCT_like"/>
    <property type="match status" value="1"/>
</dbReference>
<dbReference type="Pfam" id="PF06094">
    <property type="entry name" value="GGACT"/>
    <property type="match status" value="1"/>
</dbReference>
<evidence type="ECO:0000256" key="1">
    <source>
        <dbReference type="ARBA" id="ARBA00002782"/>
    </source>
</evidence>
<dbReference type="InterPro" id="IPR036568">
    <property type="entry name" value="GGCT-like_sf"/>
</dbReference>